<reference evidence="1 2" key="1">
    <citation type="submission" date="2024-09" db="EMBL/GenBank/DDBJ databases">
        <title>Chromosome-scale assembly of Riccia fluitans.</title>
        <authorList>
            <person name="Paukszto L."/>
            <person name="Sawicki J."/>
            <person name="Karawczyk K."/>
            <person name="Piernik-Szablinska J."/>
            <person name="Szczecinska M."/>
            <person name="Mazdziarz M."/>
        </authorList>
    </citation>
    <scope>NUCLEOTIDE SEQUENCE [LARGE SCALE GENOMIC DNA]</scope>
    <source>
        <strain evidence="1">Rf_01</strain>
        <tissue evidence="1">Aerial parts of the thallus</tissue>
    </source>
</reference>
<dbReference type="EMBL" id="JBHFFA010000008">
    <property type="protein sequence ID" value="KAL2609074.1"/>
    <property type="molecule type" value="Genomic_DNA"/>
</dbReference>
<proteinExistence type="predicted"/>
<name>A0ABD1XJY5_9MARC</name>
<evidence type="ECO:0000313" key="2">
    <source>
        <dbReference type="Proteomes" id="UP001605036"/>
    </source>
</evidence>
<sequence length="71" mass="8365">MEMRKKFVRYPGPKPDDLTSLEFWFMEHCGILPYYMQMQTADIPAKVFFSICRYVSVADKTEHLELRGLTG</sequence>
<dbReference type="Proteomes" id="UP001605036">
    <property type="component" value="Unassembled WGS sequence"/>
</dbReference>
<accession>A0ABD1XJY5</accession>
<protein>
    <submittedName>
        <fullName evidence="1">Uncharacterized protein</fullName>
    </submittedName>
</protein>
<evidence type="ECO:0000313" key="1">
    <source>
        <dbReference type="EMBL" id="KAL2609074.1"/>
    </source>
</evidence>
<dbReference type="AlphaFoldDB" id="A0ABD1XJY5"/>
<gene>
    <name evidence="1" type="ORF">R1flu_027647</name>
</gene>
<organism evidence="1 2">
    <name type="scientific">Riccia fluitans</name>
    <dbReference type="NCBI Taxonomy" id="41844"/>
    <lineage>
        <taxon>Eukaryota</taxon>
        <taxon>Viridiplantae</taxon>
        <taxon>Streptophyta</taxon>
        <taxon>Embryophyta</taxon>
        <taxon>Marchantiophyta</taxon>
        <taxon>Marchantiopsida</taxon>
        <taxon>Marchantiidae</taxon>
        <taxon>Marchantiales</taxon>
        <taxon>Ricciaceae</taxon>
        <taxon>Riccia</taxon>
    </lineage>
</organism>
<keyword evidence="2" id="KW-1185">Reference proteome</keyword>
<comment type="caution">
    <text evidence="1">The sequence shown here is derived from an EMBL/GenBank/DDBJ whole genome shotgun (WGS) entry which is preliminary data.</text>
</comment>